<organism evidence="1 2">
    <name type="scientific">Trichonephila inaurata madagascariensis</name>
    <dbReference type="NCBI Taxonomy" id="2747483"/>
    <lineage>
        <taxon>Eukaryota</taxon>
        <taxon>Metazoa</taxon>
        <taxon>Ecdysozoa</taxon>
        <taxon>Arthropoda</taxon>
        <taxon>Chelicerata</taxon>
        <taxon>Arachnida</taxon>
        <taxon>Araneae</taxon>
        <taxon>Araneomorphae</taxon>
        <taxon>Entelegynae</taxon>
        <taxon>Araneoidea</taxon>
        <taxon>Nephilidae</taxon>
        <taxon>Trichonephila</taxon>
        <taxon>Trichonephila inaurata</taxon>
    </lineage>
</organism>
<comment type="caution">
    <text evidence="1">The sequence shown here is derived from an EMBL/GenBank/DDBJ whole genome shotgun (WGS) entry which is preliminary data.</text>
</comment>
<keyword evidence="2" id="KW-1185">Reference proteome</keyword>
<proteinExistence type="predicted"/>
<name>A0A8X6YU00_9ARAC</name>
<dbReference type="Proteomes" id="UP000886998">
    <property type="component" value="Unassembled WGS sequence"/>
</dbReference>
<reference evidence="1" key="1">
    <citation type="submission" date="2020-08" db="EMBL/GenBank/DDBJ databases">
        <title>Multicomponent nature underlies the extraordinary mechanical properties of spider dragline silk.</title>
        <authorList>
            <person name="Kono N."/>
            <person name="Nakamura H."/>
            <person name="Mori M."/>
            <person name="Yoshida Y."/>
            <person name="Ohtoshi R."/>
            <person name="Malay A.D."/>
            <person name="Moran D.A.P."/>
            <person name="Tomita M."/>
            <person name="Numata K."/>
            <person name="Arakawa K."/>
        </authorList>
    </citation>
    <scope>NUCLEOTIDE SEQUENCE</scope>
</reference>
<gene>
    <name evidence="1" type="ORF">TNIN_369651</name>
</gene>
<sequence length="95" mass="10645">MDDLDVALVMYLEDEQSSEESELFKNRSSEGVFQILVRCHPGQGPGLLTPSAGPASVLKPMTFLAEPSNLLQSRLRCKRRLWSNLLFPHAAKMFP</sequence>
<evidence type="ECO:0000313" key="1">
    <source>
        <dbReference type="EMBL" id="GFY75704.1"/>
    </source>
</evidence>
<dbReference type="EMBL" id="BMAV01021578">
    <property type="protein sequence ID" value="GFY75704.1"/>
    <property type="molecule type" value="Genomic_DNA"/>
</dbReference>
<dbReference type="AlphaFoldDB" id="A0A8X6YU00"/>
<evidence type="ECO:0000313" key="2">
    <source>
        <dbReference type="Proteomes" id="UP000886998"/>
    </source>
</evidence>
<accession>A0A8X6YU00</accession>
<protein>
    <submittedName>
        <fullName evidence="1">Uncharacterized protein</fullName>
    </submittedName>
</protein>